<dbReference type="CDD" id="cd08279">
    <property type="entry name" value="Zn_ADH_class_III"/>
    <property type="match status" value="1"/>
</dbReference>
<evidence type="ECO:0000256" key="6">
    <source>
        <dbReference type="ARBA" id="ARBA00023002"/>
    </source>
</evidence>
<dbReference type="GO" id="GO:0004022">
    <property type="term" value="F:alcohol dehydrogenase (NAD+) activity"/>
    <property type="evidence" value="ECO:0007669"/>
    <property type="project" value="UniProtKB-EC"/>
</dbReference>
<dbReference type="PANTHER" id="PTHR43880">
    <property type="entry name" value="ALCOHOL DEHYDROGENASE"/>
    <property type="match status" value="1"/>
</dbReference>
<dbReference type="GO" id="GO:0008270">
    <property type="term" value="F:zinc ion binding"/>
    <property type="evidence" value="ECO:0007669"/>
    <property type="project" value="InterPro"/>
</dbReference>
<dbReference type="Pfam" id="PF08240">
    <property type="entry name" value="ADH_N"/>
    <property type="match status" value="1"/>
</dbReference>
<dbReference type="InterPro" id="IPR011032">
    <property type="entry name" value="GroES-like_sf"/>
</dbReference>
<evidence type="ECO:0000256" key="4">
    <source>
        <dbReference type="ARBA" id="ARBA00022723"/>
    </source>
</evidence>
<comment type="catalytic activity">
    <reaction evidence="9">
        <text>a primary alcohol + NAD(+) = an aldehyde + NADH + H(+)</text>
        <dbReference type="Rhea" id="RHEA:10736"/>
        <dbReference type="ChEBI" id="CHEBI:15378"/>
        <dbReference type="ChEBI" id="CHEBI:15734"/>
        <dbReference type="ChEBI" id="CHEBI:17478"/>
        <dbReference type="ChEBI" id="CHEBI:57540"/>
        <dbReference type="ChEBI" id="CHEBI:57945"/>
        <dbReference type="EC" id="1.1.1.1"/>
    </reaction>
</comment>
<keyword evidence="7" id="KW-0520">NAD</keyword>
<protein>
    <recommendedName>
        <fullName evidence="3">alcohol dehydrogenase</fullName>
        <ecNumber evidence="3">1.1.1.1</ecNumber>
    </recommendedName>
</protein>
<evidence type="ECO:0000256" key="1">
    <source>
        <dbReference type="ARBA" id="ARBA00001947"/>
    </source>
</evidence>
<evidence type="ECO:0000313" key="12">
    <source>
        <dbReference type="EMBL" id="SED56402.1"/>
    </source>
</evidence>
<dbReference type="SUPFAM" id="SSF51735">
    <property type="entry name" value="NAD(P)-binding Rossmann-fold domains"/>
    <property type="match status" value="1"/>
</dbReference>
<name>A0A1H5BPE2_RHOJO</name>
<gene>
    <name evidence="12" type="ORF">SAMN04490220_4846</name>
</gene>
<dbReference type="NCBIfam" id="TIGR03989">
    <property type="entry name" value="Rxyl_3153"/>
    <property type="match status" value="1"/>
</dbReference>
<dbReference type="InterPro" id="IPR023921">
    <property type="entry name" value="ADH_Zn_actinomycetes"/>
</dbReference>
<dbReference type="PROSITE" id="PS00059">
    <property type="entry name" value="ADH_ZINC"/>
    <property type="match status" value="1"/>
</dbReference>
<dbReference type="InterPro" id="IPR013154">
    <property type="entry name" value="ADH-like_N"/>
</dbReference>
<dbReference type="SUPFAM" id="SSF50129">
    <property type="entry name" value="GroES-like"/>
    <property type="match status" value="2"/>
</dbReference>
<comment type="cofactor">
    <cofactor evidence="1 10">
        <name>Zn(2+)</name>
        <dbReference type="ChEBI" id="CHEBI:29105"/>
    </cofactor>
</comment>
<evidence type="ECO:0000256" key="10">
    <source>
        <dbReference type="RuleBase" id="RU361277"/>
    </source>
</evidence>
<dbReference type="Proteomes" id="UP000183407">
    <property type="component" value="Unassembled WGS sequence"/>
</dbReference>
<evidence type="ECO:0000256" key="9">
    <source>
        <dbReference type="ARBA" id="ARBA00049243"/>
    </source>
</evidence>
<dbReference type="SMART" id="SM00829">
    <property type="entry name" value="PKS_ER"/>
    <property type="match status" value="1"/>
</dbReference>
<dbReference type="GO" id="GO:0046294">
    <property type="term" value="P:formaldehyde catabolic process"/>
    <property type="evidence" value="ECO:0007669"/>
    <property type="project" value="TreeGrafter"/>
</dbReference>
<dbReference type="Gene3D" id="3.90.180.10">
    <property type="entry name" value="Medium-chain alcohol dehydrogenases, catalytic domain"/>
    <property type="match status" value="1"/>
</dbReference>
<reference evidence="13" key="1">
    <citation type="submission" date="2016-10" db="EMBL/GenBank/DDBJ databases">
        <authorList>
            <person name="Varghese N."/>
        </authorList>
    </citation>
    <scope>NUCLEOTIDE SEQUENCE [LARGE SCALE GENOMIC DNA]</scope>
    <source>
        <strain evidence="13">DSM 44719</strain>
    </source>
</reference>
<keyword evidence="4 10" id="KW-0479">Metal-binding</keyword>
<dbReference type="EMBL" id="FNTL01000004">
    <property type="protein sequence ID" value="SED56402.1"/>
    <property type="molecule type" value="Genomic_DNA"/>
</dbReference>
<evidence type="ECO:0000259" key="11">
    <source>
        <dbReference type="SMART" id="SM00829"/>
    </source>
</evidence>
<dbReference type="OrthoDB" id="334894at2"/>
<dbReference type="EC" id="1.1.1.1" evidence="3"/>
<dbReference type="InterPro" id="IPR002328">
    <property type="entry name" value="ADH_Zn_CS"/>
</dbReference>
<evidence type="ECO:0000256" key="8">
    <source>
        <dbReference type="ARBA" id="ARBA00049164"/>
    </source>
</evidence>
<organism evidence="12 13">
    <name type="scientific">Rhodococcus jostii</name>
    <dbReference type="NCBI Taxonomy" id="132919"/>
    <lineage>
        <taxon>Bacteria</taxon>
        <taxon>Bacillati</taxon>
        <taxon>Actinomycetota</taxon>
        <taxon>Actinomycetes</taxon>
        <taxon>Mycobacteriales</taxon>
        <taxon>Nocardiaceae</taxon>
        <taxon>Rhodococcus</taxon>
    </lineage>
</organism>
<evidence type="ECO:0000256" key="7">
    <source>
        <dbReference type="ARBA" id="ARBA00023027"/>
    </source>
</evidence>
<dbReference type="InterPro" id="IPR020843">
    <property type="entry name" value="ER"/>
</dbReference>
<accession>A0A1H5BPE2</accession>
<dbReference type="PANTHER" id="PTHR43880:SF12">
    <property type="entry name" value="ALCOHOL DEHYDROGENASE CLASS-3"/>
    <property type="match status" value="1"/>
</dbReference>
<dbReference type="InterPro" id="IPR013149">
    <property type="entry name" value="ADH-like_C"/>
</dbReference>
<dbReference type="GO" id="GO:0005829">
    <property type="term" value="C:cytosol"/>
    <property type="evidence" value="ECO:0007669"/>
    <property type="project" value="TreeGrafter"/>
</dbReference>
<comment type="catalytic activity">
    <reaction evidence="8">
        <text>a secondary alcohol + NAD(+) = a ketone + NADH + H(+)</text>
        <dbReference type="Rhea" id="RHEA:10740"/>
        <dbReference type="ChEBI" id="CHEBI:15378"/>
        <dbReference type="ChEBI" id="CHEBI:17087"/>
        <dbReference type="ChEBI" id="CHEBI:35681"/>
        <dbReference type="ChEBI" id="CHEBI:57540"/>
        <dbReference type="ChEBI" id="CHEBI:57945"/>
        <dbReference type="EC" id="1.1.1.1"/>
    </reaction>
</comment>
<evidence type="ECO:0000256" key="2">
    <source>
        <dbReference type="ARBA" id="ARBA00008072"/>
    </source>
</evidence>
<dbReference type="InterPro" id="IPR036291">
    <property type="entry name" value="NAD(P)-bd_dom_sf"/>
</dbReference>
<dbReference type="RefSeq" id="WP_073359085.1">
    <property type="nucleotide sequence ID" value="NZ_FNTL01000004.1"/>
</dbReference>
<dbReference type="AlphaFoldDB" id="A0A1H5BPE2"/>
<sequence>MKIKGAILRGAGRDWEIEEFDLGDPIAGEVQVRIAASGLCHSDHHYRSGDRTPPFFPMLGGHEGSGVVTKVGPGVTTVEEGDHVVLAFTPACGICGPCARGMQHLCDKGAAIGTGRAISDGSFRTTSGGSPVYAMALVGAFAPYVTVHSAAVIKIEKDIPLNRAALLGCGVCTGWGSATEAGGSRVGDTVVVVGCGGIGINAVQGAAHSGARFVIAIDPVEFKREQALAFGATHAFSSMAEAADRIRDLTWGQMSHVTVLTVGVMDGEMIQPALDLTAKGGTVVVTAVGPTDAGKTSIDLGMLSMLEKRIQGTIFGGASPRTQVPKLLNLYRSGSLKLDELVTRTYRLEDINQGYDDMLSGKNLRGVIELSDADY</sequence>
<feature type="domain" description="Enoyl reductase (ER)" evidence="11">
    <location>
        <begin position="12"/>
        <end position="368"/>
    </location>
</feature>
<evidence type="ECO:0000313" key="13">
    <source>
        <dbReference type="Proteomes" id="UP000183407"/>
    </source>
</evidence>
<comment type="similarity">
    <text evidence="2 10">Belongs to the zinc-containing alcohol dehydrogenase family.</text>
</comment>
<keyword evidence="5 10" id="KW-0862">Zinc</keyword>
<dbReference type="Pfam" id="PF00107">
    <property type="entry name" value="ADH_zinc_N"/>
    <property type="match status" value="1"/>
</dbReference>
<dbReference type="GO" id="GO:0051903">
    <property type="term" value="F:S-(hydroxymethyl)glutathione dehydrogenase [NAD(P)+] activity"/>
    <property type="evidence" value="ECO:0007669"/>
    <property type="project" value="TreeGrafter"/>
</dbReference>
<dbReference type="Gene3D" id="3.40.50.720">
    <property type="entry name" value="NAD(P)-binding Rossmann-like Domain"/>
    <property type="match status" value="1"/>
</dbReference>
<evidence type="ECO:0000256" key="5">
    <source>
        <dbReference type="ARBA" id="ARBA00022833"/>
    </source>
</evidence>
<evidence type="ECO:0000256" key="3">
    <source>
        <dbReference type="ARBA" id="ARBA00013190"/>
    </source>
</evidence>
<keyword evidence="6" id="KW-0560">Oxidoreductase</keyword>
<proteinExistence type="inferred from homology"/>